<sequence>MDSSIPGVLKTHSAQMKEEVEKLVRWIQNQGTLQIILIRIGTVTEDTFDVSLDLVVSNQVKLKAKMSQMSLELSNGAGCLGNIALPKFQFHPENDGTPINITHQRVEIKNKSAIESFVASMLVQKNTVLFLKKGECNFKALGQPPSPMSYEKQISMQGMNGPCTTIISINYEGHKVSIVFKVTNASPMELTFGTCEFEMQNADSQVWAELKGRLDIRRGDFWMKLTGTLDRSVSRKGKAHLVGRRCATAGWLDGAVKCIEIEFDDVDSVPALNIESTQKDNTTVSRRSRLKFWKK</sequence>
<dbReference type="GeneID" id="63781295"/>
<dbReference type="InterPro" id="IPR022185">
    <property type="entry name" value="DUF3712"/>
</dbReference>
<dbReference type="InParanoid" id="A0A1Y2DYT0"/>
<feature type="non-terminal residue" evidence="1">
    <location>
        <position position="1"/>
    </location>
</feature>
<dbReference type="RefSeq" id="XP_040715866.1">
    <property type="nucleotide sequence ID" value="XM_040865083.1"/>
</dbReference>
<protein>
    <submittedName>
        <fullName evidence="1">Uncharacterized protein</fullName>
    </submittedName>
</protein>
<organism evidence="1 2">
    <name type="scientific">Pseudomassariella vexata</name>
    <dbReference type="NCBI Taxonomy" id="1141098"/>
    <lineage>
        <taxon>Eukaryota</taxon>
        <taxon>Fungi</taxon>
        <taxon>Dikarya</taxon>
        <taxon>Ascomycota</taxon>
        <taxon>Pezizomycotina</taxon>
        <taxon>Sordariomycetes</taxon>
        <taxon>Xylariomycetidae</taxon>
        <taxon>Amphisphaeriales</taxon>
        <taxon>Pseudomassariaceae</taxon>
        <taxon>Pseudomassariella</taxon>
    </lineage>
</organism>
<comment type="caution">
    <text evidence="1">The sequence shown here is derived from an EMBL/GenBank/DDBJ whole genome shotgun (WGS) entry which is preliminary data.</text>
</comment>
<gene>
    <name evidence="1" type="ORF">BCR38DRAFT_515607</name>
</gene>
<accession>A0A1Y2DYT0</accession>
<dbReference type="AlphaFoldDB" id="A0A1Y2DYT0"/>
<dbReference type="Proteomes" id="UP000193689">
    <property type="component" value="Unassembled WGS sequence"/>
</dbReference>
<proteinExistence type="predicted"/>
<reference evidence="1 2" key="1">
    <citation type="submission" date="2016-07" db="EMBL/GenBank/DDBJ databases">
        <title>Pervasive Adenine N6-methylation of Active Genes in Fungi.</title>
        <authorList>
            <consortium name="DOE Joint Genome Institute"/>
            <person name="Mondo S.J."/>
            <person name="Dannebaum R.O."/>
            <person name="Kuo R.C."/>
            <person name="Labutti K."/>
            <person name="Haridas S."/>
            <person name="Kuo A."/>
            <person name="Salamov A."/>
            <person name="Ahrendt S.R."/>
            <person name="Lipzen A."/>
            <person name="Sullivan W."/>
            <person name="Andreopoulos W.B."/>
            <person name="Clum A."/>
            <person name="Lindquist E."/>
            <person name="Daum C."/>
            <person name="Ramamoorthy G.K."/>
            <person name="Gryganskyi A."/>
            <person name="Culley D."/>
            <person name="Magnuson J.K."/>
            <person name="James T.Y."/>
            <person name="O'Malley M.A."/>
            <person name="Stajich J.E."/>
            <person name="Spatafora J.W."/>
            <person name="Visel A."/>
            <person name="Grigoriev I.V."/>
        </authorList>
    </citation>
    <scope>NUCLEOTIDE SEQUENCE [LARGE SCALE GENOMIC DNA]</scope>
    <source>
        <strain evidence="1 2">CBS 129021</strain>
    </source>
</reference>
<dbReference type="Pfam" id="PF12505">
    <property type="entry name" value="DUF3712"/>
    <property type="match status" value="1"/>
</dbReference>
<evidence type="ECO:0000313" key="2">
    <source>
        <dbReference type="Proteomes" id="UP000193689"/>
    </source>
</evidence>
<name>A0A1Y2DYT0_9PEZI</name>
<evidence type="ECO:0000313" key="1">
    <source>
        <dbReference type="EMBL" id="ORY64452.1"/>
    </source>
</evidence>
<keyword evidence="2" id="KW-1185">Reference proteome</keyword>
<dbReference type="OrthoDB" id="10039566at2759"/>
<dbReference type="EMBL" id="MCFJ01000007">
    <property type="protein sequence ID" value="ORY64452.1"/>
    <property type="molecule type" value="Genomic_DNA"/>
</dbReference>